<evidence type="ECO:0000313" key="4">
    <source>
        <dbReference type="Proteomes" id="UP001501161"/>
    </source>
</evidence>
<dbReference type="InterPro" id="IPR024079">
    <property type="entry name" value="MetalloPept_cat_dom_sf"/>
</dbReference>
<name>A0ABN2WPM2_9ACTN</name>
<evidence type="ECO:0000313" key="3">
    <source>
        <dbReference type="EMBL" id="GAA2096499.1"/>
    </source>
</evidence>
<proteinExistence type="predicted"/>
<evidence type="ECO:0000256" key="1">
    <source>
        <dbReference type="SAM" id="SignalP"/>
    </source>
</evidence>
<dbReference type="RefSeq" id="WP_231249768.1">
    <property type="nucleotide sequence ID" value="NZ_BAAAMQ010000005.1"/>
</dbReference>
<keyword evidence="4" id="KW-1185">Reference proteome</keyword>
<gene>
    <name evidence="3" type="ORF">GCM10009726_04450</name>
</gene>
<protein>
    <recommendedName>
        <fullName evidence="2">Peptidase metallopeptidase domain-containing protein</fullName>
    </recommendedName>
</protein>
<accession>A0ABN2WPM2</accession>
<sequence length="347" mass="36410">MTRAGRVLIALLAALALTVGLAASADAAPRKWPKGRITYVDRTLDPDAVKAAVRAWNTSGINVRFVKVGSVRKARLVIRNTRRVLGGCGTGYGTLGYPGPGRRAEIGILHGTAADGQSCAWPGQTIVMAHELGHVLGLDHIMSGCSLMNTSHTNGVAPTLCLGNSVDEAKPGRWRCRLLEKVDLRRAKRIYGGRPEVRDPAWCDAVARIPATGAVAAVAEPGGWTTATVTRAPEPAVPDWLGTWAYGEPGFEVHATPNACTAVPGDDSTLVGVGLWGDVPVGGTATEALQLLPAGPVCLSVWQFDRGYNFAQAPSTALVTGTAIRQAARAHDLPARVPARVAVTPFD</sequence>
<feature type="chain" id="PRO_5046850580" description="Peptidase metallopeptidase domain-containing protein" evidence="1">
    <location>
        <begin position="28"/>
        <end position="347"/>
    </location>
</feature>
<dbReference type="Proteomes" id="UP001501161">
    <property type="component" value="Unassembled WGS sequence"/>
</dbReference>
<reference evidence="4" key="1">
    <citation type="journal article" date="2019" name="Int. J. Syst. Evol. Microbiol.">
        <title>The Global Catalogue of Microorganisms (GCM) 10K type strain sequencing project: providing services to taxonomists for standard genome sequencing and annotation.</title>
        <authorList>
            <consortium name="The Broad Institute Genomics Platform"/>
            <consortium name="The Broad Institute Genome Sequencing Center for Infectious Disease"/>
            <person name="Wu L."/>
            <person name="Ma J."/>
        </authorList>
    </citation>
    <scope>NUCLEOTIDE SEQUENCE [LARGE SCALE GENOMIC DNA]</scope>
    <source>
        <strain evidence="4">JCM 13813</strain>
    </source>
</reference>
<dbReference type="Gene3D" id="3.40.390.10">
    <property type="entry name" value="Collagenase (Catalytic Domain)"/>
    <property type="match status" value="1"/>
</dbReference>
<comment type="caution">
    <text evidence="3">The sequence shown here is derived from an EMBL/GenBank/DDBJ whole genome shotgun (WGS) entry which is preliminary data.</text>
</comment>
<dbReference type="EMBL" id="BAAAMQ010000005">
    <property type="protein sequence ID" value="GAA2096499.1"/>
    <property type="molecule type" value="Genomic_DNA"/>
</dbReference>
<dbReference type="InterPro" id="IPR006026">
    <property type="entry name" value="Peptidase_Metallo"/>
</dbReference>
<feature type="signal peptide" evidence="1">
    <location>
        <begin position="1"/>
        <end position="27"/>
    </location>
</feature>
<organism evidence="3 4">
    <name type="scientific">Nocardioides furvisabuli</name>
    <dbReference type="NCBI Taxonomy" id="375542"/>
    <lineage>
        <taxon>Bacteria</taxon>
        <taxon>Bacillati</taxon>
        <taxon>Actinomycetota</taxon>
        <taxon>Actinomycetes</taxon>
        <taxon>Propionibacteriales</taxon>
        <taxon>Nocardioidaceae</taxon>
        <taxon>Nocardioides</taxon>
    </lineage>
</organism>
<feature type="domain" description="Peptidase metallopeptidase" evidence="2">
    <location>
        <begin position="28"/>
        <end position="193"/>
    </location>
</feature>
<evidence type="ECO:0000259" key="2">
    <source>
        <dbReference type="SMART" id="SM00235"/>
    </source>
</evidence>
<dbReference type="SUPFAM" id="SSF55486">
    <property type="entry name" value="Metalloproteases ('zincins'), catalytic domain"/>
    <property type="match status" value="1"/>
</dbReference>
<keyword evidence="1" id="KW-0732">Signal</keyword>
<dbReference type="SMART" id="SM00235">
    <property type="entry name" value="ZnMc"/>
    <property type="match status" value="1"/>
</dbReference>